<sequence length="982" mass="112771">MTNTPTSSLPHATTTKLPPATFTTTNLPPAPTSTTTSHLPPATSSTSHLLPSTSTARACNINEHMSTSTARACNINEADLFVVPVVGEENLLIEAEIEELDDVTMNEDVEANVILQPVKINTPRPSLYLHNETPGGTTYWEPNVDEPYLPLEGKRFDTIEECVEFYSVYAENGGFEVKKSAQKKTKSGMVRSKYVMCNREGVPKEININTLDPQNNDKQVRNTRYRITGCMARIKVDLDHVSGKYEITKFVAKHNHQLLPKEYKHLTKKQRKMPQAEKMFVVRASTMRLGATKAHNLYCKMKGGTQYVHGTSEDFKNHIRDVNAFIGESDAQMLINKMENRKKFVPNFTFHYLVENSELVAMEDNHLKCVNFGSGMLLREDTEAYTWLLTSFMTAHEKQPTMVVTDQDGAMKRAIEAVLTESIPSKFMHVTYLCKKFSKKICPEIYDETDFKERFGKLVWNMFMEPLEFKGKWSKLVEDFGLQNHKWMTKMGGTISLLVQKEIYEGVWACQIQDFKKEEGCEIVKVRDIRAGAYRTLYTEEGKETVIQEKDKVVDYKVVRNPEDGSVECTCRHFLRYGFLCRHVFCVLKNCNIGVIPERYILRRWRRDLIPPALRRNTNRYGEKDEAIEKLTNEANYVVDECLFLLRKDEEQLKQFVEKLENIKKEIQVKLPNPPSQKTGDVIEDIYAIKKPNQNLVNNPQKASNKGGRRGERRKSGREIAMKAKAKRARKCGYCAEITNKHTKTTCPLNPKYIAKLARTKAAAEQERRIAASATEQEDRNTNSFVDLNGSALLDTYETNFFYNASKYKEACDPLKKLFSRYLKEQNHSSHEAVAKMRPFIPKLKWRTSNNHVDCGVFAMIHMENYVGHATKNWEFGLCEESDEQVSMLQRLRYKISTKIMLHQFNAVSSKMFDFAFTFETNNTEQARVSMIVDAIKNRNNRDPPKQVKETDTANVVVGCGKKRLINAKEKGRRKERGFICF</sequence>
<feature type="compositionally biased region" description="Polar residues" evidence="2">
    <location>
        <begin position="1"/>
        <end position="11"/>
    </location>
</feature>
<evidence type="ECO:0000256" key="2">
    <source>
        <dbReference type="SAM" id="MobiDB-lite"/>
    </source>
</evidence>
<dbReference type="PANTHER" id="PTHR47718">
    <property type="entry name" value="OS01G0519700 PROTEIN"/>
    <property type="match status" value="1"/>
</dbReference>
<feature type="domain" description="SWIM-type" evidence="3">
    <location>
        <begin position="556"/>
        <end position="592"/>
    </location>
</feature>
<dbReference type="PROSITE" id="PS50966">
    <property type="entry name" value="ZF_SWIM"/>
    <property type="match status" value="1"/>
</dbReference>
<reference evidence="4" key="2">
    <citation type="submission" date="2022-01" db="EMBL/GenBank/DDBJ databases">
        <authorList>
            <person name="Yamashiro T."/>
            <person name="Shiraishi A."/>
            <person name="Satake H."/>
            <person name="Nakayama K."/>
        </authorList>
    </citation>
    <scope>NUCLEOTIDE SEQUENCE</scope>
</reference>
<feature type="compositionally biased region" description="Polar residues" evidence="2">
    <location>
        <begin position="694"/>
        <end position="704"/>
    </location>
</feature>
<protein>
    <submittedName>
        <fullName evidence="4">FAR1-related sequence 5-like protein</fullName>
    </submittedName>
</protein>
<keyword evidence="1" id="KW-0479">Metal-binding</keyword>
<dbReference type="InterPro" id="IPR007527">
    <property type="entry name" value="Znf_SWIM"/>
</dbReference>
<evidence type="ECO:0000313" key="5">
    <source>
        <dbReference type="Proteomes" id="UP001151760"/>
    </source>
</evidence>
<dbReference type="InterPro" id="IPR018289">
    <property type="entry name" value="MULE_transposase_dom"/>
</dbReference>
<reference evidence="4" key="1">
    <citation type="journal article" date="2022" name="Int. J. Mol. Sci.">
        <title>Draft Genome of Tanacetum Coccineum: Genomic Comparison of Closely Related Tanacetum-Family Plants.</title>
        <authorList>
            <person name="Yamashiro T."/>
            <person name="Shiraishi A."/>
            <person name="Nakayama K."/>
            <person name="Satake H."/>
        </authorList>
    </citation>
    <scope>NUCLEOTIDE SEQUENCE</scope>
</reference>
<dbReference type="Pfam" id="PF03101">
    <property type="entry name" value="FAR1"/>
    <property type="match status" value="1"/>
</dbReference>
<dbReference type="EMBL" id="BQNB010015676">
    <property type="protein sequence ID" value="GJT42796.1"/>
    <property type="molecule type" value="Genomic_DNA"/>
</dbReference>
<feature type="compositionally biased region" description="Basic residues" evidence="2">
    <location>
        <begin position="707"/>
        <end position="716"/>
    </location>
</feature>
<feature type="region of interest" description="Disordered" evidence="2">
    <location>
        <begin position="1"/>
        <end position="51"/>
    </location>
</feature>
<organism evidence="4 5">
    <name type="scientific">Tanacetum coccineum</name>
    <dbReference type="NCBI Taxonomy" id="301880"/>
    <lineage>
        <taxon>Eukaryota</taxon>
        <taxon>Viridiplantae</taxon>
        <taxon>Streptophyta</taxon>
        <taxon>Embryophyta</taxon>
        <taxon>Tracheophyta</taxon>
        <taxon>Spermatophyta</taxon>
        <taxon>Magnoliopsida</taxon>
        <taxon>eudicotyledons</taxon>
        <taxon>Gunneridae</taxon>
        <taxon>Pentapetalae</taxon>
        <taxon>asterids</taxon>
        <taxon>campanulids</taxon>
        <taxon>Asterales</taxon>
        <taxon>Asteraceae</taxon>
        <taxon>Asteroideae</taxon>
        <taxon>Anthemideae</taxon>
        <taxon>Anthemidinae</taxon>
        <taxon>Tanacetum</taxon>
    </lineage>
</organism>
<dbReference type="InterPro" id="IPR004330">
    <property type="entry name" value="FAR1_DNA_bnd_dom"/>
</dbReference>
<keyword evidence="1" id="KW-0863">Zinc-finger</keyword>
<dbReference type="Proteomes" id="UP001151760">
    <property type="component" value="Unassembled WGS sequence"/>
</dbReference>
<keyword evidence="5" id="KW-1185">Reference proteome</keyword>
<evidence type="ECO:0000259" key="3">
    <source>
        <dbReference type="PROSITE" id="PS50966"/>
    </source>
</evidence>
<gene>
    <name evidence="4" type="ORF">Tco_0951511</name>
</gene>
<dbReference type="Pfam" id="PF10551">
    <property type="entry name" value="MULE"/>
    <property type="match status" value="1"/>
</dbReference>
<name>A0ABQ5DX57_9ASTR</name>
<keyword evidence="1" id="KW-0862">Zinc</keyword>
<evidence type="ECO:0000256" key="1">
    <source>
        <dbReference type="PROSITE-ProRule" id="PRU00325"/>
    </source>
</evidence>
<evidence type="ECO:0000313" key="4">
    <source>
        <dbReference type="EMBL" id="GJT42796.1"/>
    </source>
</evidence>
<dbReference type="PANTHER" id="PTHR47718:SF12">
    <property type="entry name" value="PROTEIN FAR1-RELATED SEQUENCE"/>
    <property type="match status" value="1"/>
</dbReference>
<proteinExistence type="predicted"/>
<feature type="region of interest" description="Disordered" evidence="2">
    <location>
        <begin position="694"/>
        <end position="719"/>
    </location>
</feature>
<accession>A0ABQ5DX57</accession>
<feature type="compositionally biased region" description="Low complexity" evidence="2">
    <location>
        <begin position="39"/>
        <end position="51"/>
    </location>
</feature>
<comment type="caution">
    <text evidence="4">The sequence shown here is derived from an EMBL/GenBank/DDBJ whole genome shotgun (WGS) entry which is preliminary data.</text>
</comment>
<feature type="compositionally biased region" description="Low complexity" evidence="2">
    <location>
        <begin position="12"/>
        <end position="25"/>
    </location>
</feature>